<dbReference type="FunFam" id="2.30.29.30:FF:000018">
    <property type="entry name" value="E3 SUMO-protein ligase RanBP2"/>
    <property type="match status" value="2"/>
</dbReference>
<feature type="domain" description="RanBD1" evidence="2">
    <location>
        <begin position="817"/>
        <end position="953"/>
    </location>
</feature>
<dbReference type="InterPro" id="IPR011993">
    <property type="entry name" value="PH-like_dom_sf"/>
</dbReference>
<dbReference type="PANTHER" id="PTHR23138:SF179">
    <property type="entry name" value="NUCLEAR PORE COMPLEX PROTEIN"/>
    <property type="match status" value="1"/>
</dbReference>
<dbReference type="OrthoDB" id="2357150at2759"/>
<evidence type="ECO:0000313" key="4">
    <source>
        <dbReference type="Proteomes" id="UP001152320"/>
    </source>
</evidence>
<gene>
    <name evidence="3" type="ORF">HOLleu_26706</name>
</gene>
<organism evidence="3 4">
    <name type="scientific">Holothuria leucospilota</name>
    <name type="common">Black long sea cucumber</name>
    <name type="synonym">Mertensiothuria leucospilota</name>
    <dbReference type="NCBI Taxonomy" id="206669"/>
    <lineage>
        <taxon>Eukaryota</taxon>
        <taxon>Metazoa</taxon>
        <taxon>Echinodermata</taxon>
        <taxon>Eleutherozoa</taxon>
        <taxon>Echinozoa</taxon>
        <taxon>Holothuroidea</taxon>
        <taxon>Aspidochirotacea</taxon>
        <taxon>Aspidochirotida</taxon>
        <taxon>Holothuriidae</taxon>
        <taxon>Holothuria</taxon>
    </lineage>
</organism>
<feature type="compositionally biased region" description="Polar residues" evidence="1">
    <location>
        <begin position="375"/>
        <end position="389"/>
    </location>
</feature>
<accession>A0A9Q1H270</accession>
<feature type="domain" description="RanBD1" evidence="2">
    <location>
        <begin position="452"/>
        <end position="588"/>
    </location>
</feature>
<dbReference type="SUPFAM" id="SSF50729">
    <property type="entry name" value="PH domain-like"/>
    <property type="match status" value="2"/>
</dbReference>
<feature type="region of interest" description="Disordered" evidence="1">
    <location>
        <begin position="590"/>
        <end position="812"/>
    </location>
</feature>
<feature type="compositionally biased region" description="Pro residues" evidence="1">
    <location>
        <begin position="756"/>
        <end position="766"/>
    </location>
</feature>
<feature type="compositionally biased region" description="Polar residues" evidence="1">
    <location>
        <begin position="336"/>
        <end position="346"/>
    </location>
</feature>
<keyword evidence="4" id="KW-1185">Reference proteome</keyword>
<dbReference type="GO" id="GO:0005737">
    <property type="term" value="C:cytoplasm"/>
    <property type="evidence" value="ECO:0007669"/>
    <property type="project" value="TreeGrafter"/>
</dbReference>
<feature type="region of interest" description="Disordered" evidence="1">
    <location>
        <begin position="946"/>
        <end position="1063"/>
    </location>
</feature>
<reference evidence="3" key="1">
    <citation type="submission" date="2021-10" db="EMBL/GenBank/DDBJ databases">
        <title>Tropical sea cucumber genome reveals ecological adaptation and Cuvierian tubules defense mechanism.</title>
        <authorList>
            <person name="Chen T."/>
        </authorList>
    </citation>
    <scope>NUCLEOTIDE SEQUENCE</scope>
    <source>
        <strain evidence="3">Nanhai2018</strain>
        <tissue evidence="3">Muscle</tissue>
    </source>
</reference>
<feature type="compositionally biased region" description="Polar residues" evidence="1">
    <location>
        <begin position="199"/>
        <end position="209"/>
    </location>
</feature>
<dbReference type="InterPro" id="IPR000156">
    <property type="entry name" value="Ran_bind_dom"/>
</dbReference>
<feature type="compositionally biased region" description="Low complexity" evidence="1">
    <location>
        <begin position="274"/>
        <end position="285"/>
    </location>
</feature>
<feature type="region of interest" description="Disordered" evidence="1">
    <location>
        <begin position="199"/>
        <end position="255"/>
    </location>
</feature>
<dbReference type="Pfam" id="PF00638">
    <property type="entry name" value="Ran_BP1"/>
    <property type="match status" value="2"/>
</dbReference>
<dbReference type="PANTHER" id="PTHR23138">
    <property type="entry name" value="RAN BINDING PROTEIN"/>
    <property type="match status" value="1"/>
</dbReference>
<dbReference type="SMART" id="SM00160">
    <property type="entry name" value="RanBD"/>
    <property type="match status" value="2"/>
</dbReference>
<feature type="compositionally biased region" description="Acidic residues" evidence="1">
    <location>
        <begin position="982"/>
        <end position="991"/>
    </location>
</feature>
<sequence>MQFNNLAKQKDEVEESVRGVEESVRGVKESVRGVEESARGVEESVRGVEESVRGLEEKIEAARMEMEEQTAPAGPPQPPQQIHAGAVIGLSPHQQPAHHPYTVTYVPLVHVQDPYLPGMHVARGTLTEEAMVQEQQIVMGGPGMQPGGDAGGYVTGLQPVPSSQVSQPANLPQPVTPMRGMRAAPLQYPSPPSVQFISVPQQPGSSPQHVGQRMEAAPSSTGYTPAAAQRQQPAVMGSQPGTNLPTAPGTIGPALSTATQATQGYLIRSSTLASQSPSRQQVPSPKASPFAGSSLKATPSGGISLPTSQVHEQSVYTSSTPKPGEDNTLPKGLTPTKPSASEQDPNLLNIAVRRPGENFRSGTPQTHEGGDLTPGETNKGLTEQMSSSFGDPAISKLNFAAIAAAGDAGSVRRDPSKPFSQFPGAGAKIFGSSPTPQQEEESVTEDQEYDPHYDPIISLPENVDLTTGDEGQEVVFKERAKLYRYDSDTQAWKERGVGDMKILKDPETGKARILMRREQVLKVCANHWLKPDMQLLPLSSSDRAFIWNAIDFSEREECHEKFAVKFNTPKLAAEFKKTFDQMKKGVGPSFAKVTEPVKEEPAAPLQDTPESPAKEVLDHHSQQADSLEAWDELRSQEEEEEEAEEKMKGNEDEETKDEVGGYEGDKQQLQVGVAEEEGKEDSGIPKQQPIFGPPSSLSSSLPQFGFSSTLSTPTSAAPRLRGMPPFSAFGSPPRQQQPSAGFSFGVSPPGISSPHGPSPQDQPVPPASNLQTPERPLQGSGPSAATLRSSGEKFPAKSQGLSKSGEHIQEEERDYTYLKPVVTLPENYKLETGEENEEVKFSQRAKLYRFDVEGSQWKERGVGDIKVLYNPETKQQRIFMRREQVLTVCANHYITQHVNLLPNEGFERSWVWRAMDSSDGDPQNEQLAVRFKTEDAAREFKEVVDEAKKNLPGTSDQPVEPVGKAETKKELVSAMSDKQEEGDADGEEEDKKEELTRKEPEERKPAAEFKETVGEPARPTQDVKTKEKGEVEGTEEKKEAEKEQDTRKEKKVKYLDQTRLTHT</sequence>
<feature type="compositionally biased region" description="Basic and acidic residues" evidence="1">
    <location>
        <begin position="612"/>
        <end position="622"/>
    </location>
</feature>
<dbReference type="PROSITE" id="PS50196">
    <property type="entry name" value="RANBD1"/>
    <property type="match status" value="2"/>
</dbReference>
<feature type="compositionally biased region" description="Polar residues" evidence="1">
    <location>
        <begin position="780"/>
        <end position="789"/>
    </location>
</feature>
<comment type="caution">
    <text evidence="3">The sequence shown here is derived from an EMBL/GenBank/DDBJ whole genome shotgun (WGS) entry which is preliminary data.</text>
</comment>
<dbReference type="GO" id="GO:0005643">
    <property type="term" value="C:nuclear pore"/>
    <property type="evidence" value="ECO:0007669"/>
    <property type="project" value="TreeGrafter"/>
</dbReference>
<feature type="compositionally biased region" description="Basic and acidic residues" evidence="1">
    <location>
        <begin position="963"/>
        <end position="981"/>
    </location>
</feature>
<feature type="region of interest" description="Disordered" evidence="1">
    <location>
        <begin position="271"/>
        <end position="389"/>
    </location>
</feature>
<evidence type="ECO:0000259" key="2">
    <source>
        <dbReference type="PROSITE" id="PS50196"/>
    </source>
</evidence>
<evidence type="ECO:0000256" key="1">
    <source>
        <dbReference type="SAM" id="MobiDB-lite"/>
    </source>
</evidence>
<feature type="compositionally biased region" description="Acidic residues" evidence="1">
    <location>
        <begin position="438"/>
        <end position="448"/>
    </location>
</feature>
<dbReference type="InterPro" id="IPR045255">
    <property type="entry name" value="RanBP1-like"/>
</dbReference>
<feature type="compositionally biased region" description="Basic and acidic residues" evidence="1">
    <location>
        <begin position="657"/>
        <end position="666"/>
    </location>
</feature>
<feature type="compositionally biased region" description="Polar residues" evidence="1">
    <location>
        <begin position="305"/>
        <end position="321"/>
    </location>
</feature>
<dbReference type="Proteomes" id="UP001152320">
    <property type="component" value="Chromosome 13"/>
</dbReference>
<evidence type="ECO:0000313" key="3">
    <source>
        <dbReference type="EMBL" id="KAJ8030328.1"/>
    </source>
</evidence>
<feature type="region of interest" description="Disordered" evidence="1">
    <location>
        <begin position="407"/>
        <end position="450"/>
    </location>
</feature>
<name>A0A9Q1H270_HOLLE</name>
<dbReference type="GO" id="GO:0005096">
    <property type="term" value="F:GTPase activator activity"/>
    <property type="evidence" value="ECO:0007669"/>
    <property type="project" value="TreeGrafter"/>
</dbReference>
<proteinExistence type="predicted"/>
<protein>
    <submittedName>
        <fullName evidence="3">RANBP2-like and GRIP domain-containing protein 2</fullName>
    </submittedName>
</protein>
<feature type="region of interest" description="Disordered" evidence="1">
    <location>
        <begin position="1"/>
        <end position="83"/>
    </location>
</feature>
<feature type="compositionally biased region" description="Basic and acidic residues" evidence="1">
    <location>
        <begin position="1021"/>
        <end position="1056"/>
    </location>
</feature>
<dbReference type="EMBL" id="JAIZAY010000013">
    <property type="protein sequence ID" value="KAJ8030328.1"/>
    <property type="molecule type" value="Genomic_DNA"/>
</dbReference>
<feature type="compositionally biased region" description="Basic and acidic residues" evidence="1">
    <location>
        <begin position="8"/>
        <end position="66"/>
    </location>
</feature>
<feature type="compositionally biased region" description="Low complexity" evidence="1">
    <location>
        <begin position="693"/>
        <end position="718"/>
    </location>
</feature>
<feature type="compositionally biased region" description="Low complexity" evidence="1">
    <location>
        <begin position="745"/>
        <end position="755"/>
    </location>
</feature>
<feature type="compositionally biased region" description="Basic and acidic residues" evidence="1">
    <location>
        <begin position="992"/>
        <end position="1013"/>
    </location>
</feature>
<dbReference type="AlphaFoldDB" id="A0A9Q1H270"/>
<dbReference type="Gene3D" id="2.30.29.30">
    <property type="entry name" value="Pleckstrin-homology domain (PH domain)/Phosphotyrosine-binding domain (PTB)"/>
    <property type="match status" value="2"/>
</dbReference>